<dbReference type="STRING" id="360807.ERS852392_02141"/>
<dbReference type="SUPFAM" id="SSF51905">
    <property type="entry name" value="FAD/NAD(P)-binding domain"/>
    <property type="match status" value="1"/>
</dbReference>
<dbReference type="PRINTS" id="PR00411">
    <property type="entry name" value="PNDRDTASEI"/>
</dbReference>
<gene>
    <name evidence="6" type="ORF">RIL183_08041</name>
</gene>
<evidence type="ECO:0000256" key="1">
    <source>
        <dbReference type="ARBA" id="ARBA00001974"/>
    </source>
</evidence>
<proteinExistence type="predicted"/>
<feature type="domain" description="RsdA/BaiN/AoA(So)-like Rossmann fold-like" evidence="4">
    <location>
        <begin position="3"/>
        <end position="412"/>
    </location>
</feature>
<dbReference type="Gene3D" id="2.40.30.10">
    <property type="entry name" value="Translation factors"/>
    <property type="match status" value="1"/>
</dbReference>
<dbReference type="Proteomes" id="UP000049828">
    <property type="component" value="Unassembled WGS sequence"/>
</dbReference>
<dbReference type="OrthoDB" id="9773233at2"/>
<evidence type="ECO:0000256" key="2">
    <source>
        <dbReference type="ARBA" id="ARBA00022630"/>
    </source>
</evidence>
<evidence type="ECO:0000259" key="4">
    <source>
        <dbReference type="Pfam" id="PF03486"/>
    </source>
</evidence>
<dbReference type="AlphaFoldDB" id="A0A0M6X0Q3"/>
<dbReference type="RefSeq" id="WP_021924155.1">
    <property type="nucleotide sequence ID" value="NZ_CVRS01000117.1"/>
</dbReference>
<comment type="cofactor">
    <cofactor evidence="1">
        <name>FAD</name>
        <dbReference type="ChEBI" id="CHEBI:57692"/>
    </cofactor>
</comment>
<evidence type="ECO:0000259" key="5">
    <source>
        <dbReference type="Pfam" id="PF22780"/>
    </source>
</evidence>
<dbReference type="PANTHER" id="PTHR42887:SF2">
    <property type="entry name" value="OS12G0638800 PROTEIN"/>
    <property type="match status" value="1"/>
</dbReference>
<accession>A0A0M6X0Q3</accession>
<organism evidence="6 7">
    <name type="scientific">Roseburia inulinivorans</name>
    <dbReference type="NCBI Taxonomy" id="360807"/>
    <lineage>
        <taxon>Bacteria</taxon>
        <taxon>Bacillati</taxon>
        <taxon>Bacillota</taxon>
        <taxon>Clostridia</taxon>
        <taxon>Lachnospirales</taxon>
        <taxon>Lachnospiraceae</taxon>
        <taxon>Roseburia</taxon>
    </lineage>
</organism>
<dbReference type="InterPro" id="IPR004792">
    <property type="entry name" value="BaiN-like"/>
</dbReference>
<dbReference type="NCBIfam" id="TIGR00275">
    <property type="entry name" value="aminoacetone oxidase family FAD-binding enzyme"/>
    <property type="match status" value="1"/>
</dbReference>
<dbReference type="Pfam" id="PF03486">
    <property type="entry name" value="HI0933_like"/>
    <property type="match status" value="1"/>
</dbReference>
<evidence type="ECO:0000313" key="6">
    <source>
        <dbReference type="EMBL" id="CRL43064.1"/>
    </source>
</evidence>
<evidence type="ECO:0000256" key="3">
    <source>
        <dbReference type="ARBA" id="ARBA00022827"/>
    </source>
</evidence>
<dbReference type="PRINTS" id="PR00368">
    <property type="entry name" value="FADPNR"/>
</dbReference>
<reference evidence="7" key="1">
    <citation type="submission" date="2015-05" db="EMBL/GenBank/DDBJ databases">
        <authorList>
            <consortium name="Pathogen Informatics"/>
        </authorList>
    </citation>
    <scope>NUCLEOTIDE SEQUENCE [LARGE SCALE GENOMIC DNA]</scope>
    <source>
        <strain evidence="7">L1-83</strain>
    </source>
</reference>
<keyword evidence="2" id="KW-0285">Flavoprotein</keyword>
<dbReference type="EMBL" id="CVRS01000117">
    <property type="protein sequence ID" value="CRL43064.1"/>
    <property type="molecule type" value="Genomic_DNA"/>
</dbReference>
<dbReference type="Pfam" id="PF22780">
    <property type="entry name" value="HI0933_like_1st"/>
    <property type="match status" value="1"/>
</dbReference>
<name>A0A0M6X0Q3_9FIRM</name>
<sequence length="415" mass="46142">MSRVVVIGGGPAGMFAAIAAAENGHHITLLEKNEKLGKKLFITGKGRCNITNSSDMDVLFNSVMTNRKFLYSAFYAYDNQMVIDFFEQAGLPVKNERGNRIFPVSDHSSDVIAALQRVLKKDQVEIRLHSEVDTLLYEDSGEEEQKKVCGVRLSDGEKIQADDVIVATGGFSYQTTGSTGDGYRFAKEAGHTVTEIRPSLVPFNAKEDYVREMQGLSLKNVNVRIYRGKKVLYDEFGEMLFTHFGVSGPLILTASAMIRPDIAKEPLAMEIDLKPALTEEQLDKRVLKDFEEAKNKQFKNSIGKLFPAKMIPVMIELSGIDPDKKVNEITKEERLKFVRLIKAFPLTLNGLRDFNEAIITKGGVKVSEVNPSTMESKLVRHLYFCGEVLDLDAVTGGFNLQIAWSTGHLAGMCVE</sequence>
<dbReference type="InterPro" id="IPR057661">
    <property type="entry name" value="RsdA/BaiN/AoA(So)_Rossmann"/>
</dbReference>
<dbReference type="SUPFAM" id="SSF160996">
    <property type="entry name" value="HI0933 insert domain-like"/>
    <property type="match status" value="1"/>
</dbReference>
<dbReference type="Gene3D" id="3.50.50.60">
    <property type="entry name" value="FAD/NAD(P)-binding domain"/>
    <property type="match status" value="1"/>
</dbReference>
<keyword evidence="3" id="KW-0274">FAD</keyword>
<dbReference type="InterPro" id="IPR055178">
    <property type="entry name" value="RsdA/BaiN/AoA(So)-like_dom"/>
</dbReference>
<dbReference type="PANTHER" id="PTHR42887">
    <property type="entry name" value="OS12G0638800 PROTEIN"/>
    <property type="match status" value="1"/>
</dbReference>
<feature type="domain" description="RsdA/BaiN/AoA(So)-like insert" evidence="5">
    <location>
        <begin position="197"/>
        <end position="359"/>
    </location>
</feature>
<dbReference type="InterPro" id="IPR023166">
    <property type="entry name" value="BaiN-like_dom_sf"/>
</dbReference>
<protein>
    <submittedName>
        <fullName evidence="6">NAD(FAD)-utilizing dehydrogenase</fullName>
    </submittedName>
</protein>
<dbReference type="InterPro" id="IPR036188">
    <property type="entry name" value="FAD/NAD-bd_sf"/>
</dbReference>
<dbReference type="Gene3D" id="1.10.8.260">
    <property type="entry name" value="HI0933 insert domain-like"/>
    <property type="match status" value="1"/>
</dbReference>
<keyword evidence="7" id="KW-1185">Reference proteome</keyword>
<evidence type="ECO:0000313" key="7">
    <source>
        <dbReference type="Proteomes" id="UP000049828"/>
    </source>
</evidence>